<dbReference type="Gene3D" id="2.30.30.40">
    <property type="entry name" value="SH3 Domains"/>
    <property type="match status" value="1"/>
</dbReference>
<dbReference type="GO" id="GO:0005509">
    <property type="term" value="F:calcium ion binding"/>
    <property type="evidence" value="ECO:0007669"/>
    <property type="project" value="InterPro"/>
</dbReference>
<feature type="region of interest" description="Disordered" evidence="9">
    <location>
        <begin position="2235"/>
        <end position="2276"/>
    </location>
</feature>
<feature type="compositionally biased region" description="Low complexity" evidence="9">
    <location>
        <begin position="504"/>
        <end position="526"/>
    </location>
</feature>
<feature type="region of interest" description="Disordered" evidence="9">
    <location>
        <begin position="4395"/>
        <end position="4415"/>
    </location>
</feature>
<dbReference type="PROSITE" id="PS50222">
    <property type="entry name" value="EF_HAND_2"/>
    <property type="match status" value="2"/>
</dbReference>
<dbReference type="SUPFAM" id="SSF47473">
    <property type="entry name" value="EF-hand"/>
    <property type="match status" value="1"/>
</dbReference>
<dbReference type="PROSITE" id="PS51460">
    <property type="entry name" value="GAR"/>
    <property type="match status" value="1"/>
</dbReference>
<dbReference type="Pfam" id="PF00435">
    <property type="entry name" value="Spectrin"/>
    <property type="match status" value="2"/>
</dbReference>
<evidence type="ECO:0000256" key="1">
    <source>
        <dbReference type="ARBA" id="ARBA00004245"/>
    </source>
</evidence>
<feature type="compositionally biased region" description="Gly residues" evidence="9">
    <location>
        <begin position="527"/>
        <end position="542"/>
    </location>
</feature>
<feature type="region of interest" description="Disordered" evidence="9">
    <location>
        <begin position="4929"/>
        <end position="5029"/>
    </location>
</feature>
<dbReference type="InterPro" id="IPR018159">
    <property type="entry name" value="Spectrin/alpha-actinin"/>
</dbReference>
<feature type="domain" description="EF-hand" evidence="12">
    <location>
        <begin position="4742"/>
        <end position="4777"/>
    </location>
</feature>
<feature type="domain" description="Calponin-homology (CH)" evidence="11">
    <location>
        <begin position="819"/>
        <end position="925"/>
    </location>
</feature>
<dbReference type="GO" id="GO:0005886">
    <property type="term" value="C:plasma membrane"/>
    <property type="evidence" value="ECO:0007669"/>
    <property type="project" value="UniProtKB-SubCell"/>
</dbReference>
<feature type="coiled-coil region" evidence="8">
    <location>
        <begin position="980"/>
        <end position="1007"/>
    </location>
</feature>
<comment type="subcellular location">
    <subcellularLocation>
        <location evidence="1">Cytoplasm</location>
        <location evidence="1">Cytoskeleton</location>
    </subcellularLocation>
</comment>
<dbReference type="Pfam" id="PF17902">
    <property type="entry name" value="SH3_10"/>
    <property type="match status" value="1"/>
</dbReference>
<keyword evidence="2" id="KW-0963">Cytoplasm</keyword>
<evidence type="ECO:0000256" key="7">
    <source>
        <dbReference type="ARBA" id="ARBA00023212"/>
    </source>
</evidence>
<evidence type="ECO:0000259" key="12">
    <source>
        <dbReference type="PROSITE" id="PS50222"/>
    </source>
</evidence>
<dbReference type="SMART" id="SM00150">
    <property type="entry name" value="SPEC"/>
    <property type="match status" value="18"/>
</dbReference>
<feature type="compositionally biased region" description="Basic and acidic residues" evidence="9">
    <location>
        <begin position="772"/>
        <end position="803"/>
    </location>
</feature>
<dbReference type="Pfam" id="PF13499">
    <property type="entry name" value="EF-hand_7"/>
    <property type="match status" value="1"/>
</dbReference>
<accession>A0A0V0RWP1</accession>
<feature type="coiled-coil region" evidence="8">
    <location>
        <begin position="2106"/>
        <end position="2133"/>
    </location>
</feature>
<dbReference type="Proteomes" id="UP000054630">
    <property type="component" value="Unassembled WGS sequence"/>
</dbReference>
<feature type="compositionally biased region" description="Basic residues" evidence="9">
    <location>
        <begin position="5008"/>
        <end position="5029"/>
    </location>
</feature>
<evidence type="ECO:0000259" key="11">
    <source>
        <dbReference type="PROSITE" id="PS50021"/>
    </source>
</evidence>
<evidence type="ECO:0000256" key="9">
    <source>
        <dbReference type="SAM" id="MobiDB-lite"/>
    </source>
</evidence>
<dbReference type="OrthoDB" id="2250192at2759"/>
<dbReference type="GO" id="GO:0030056">
    <property type="term" value="C:hemidesmosome"/>
    <property type="evidence" value="ECO:0007669"/>
    <property type="project" value="TreeGrafter"/>
</dbReference>
<dbReference type="InterPro" id="IPR001589">
    <property type="entry name" value="Actinin_actin-bd_CS"/>
</dbReference>
<dbReference type="GO" id="GO:0042060">
    <property type="term" value="P:wound healing"/>
    <property type="evidence" value="ECO:0007669"/>
    <property type="project" value="TreeGrafter"/>
</dbReference>
<feature type="compositionally biased region" description="Polar residues" evidence="9">
    <location>
        <begin position="4955"/>
        <end position="4976"/>
    </location>
</feature>
<dbReference type="InterPro" id="IPR018247">
    <property type="entry name" value="EF_Hand_1_Ca_BS"/>
</dbReference>
<evidence type="ECO:0000313" key="14">
    <source>
        <dbReference type="EMBL" id="KRX18893.1"/>
    </source>
</evidence>
<dbReference type="GO" id="GO:0031122">
    <property type="term" value="P:cytoplasmic microtubule organization"/>
    <property type="evidence" value="ECO:0007669"/>
    <property type="project" value="TreeGrafter"/>
</dbReference>
<dbReference type="Gene3D" id="1.10.418.10">
    <property type="entry name" value="Calponin-like domain"/>
    <property type="match status" value="2"/>
</dbReference>
<comment type="caution">
    <text evidence="14">The sequence shown here is derived from an EMBL/GenBank/DDBJ whole genome shotgun (WGS) entry which is preliminary data.</text>
</comment>
<dbReference type="CDD" id="cd00176">
    <property type="entry name" value="SPEC"/>
    <property type="match status" value="8"/>
</dbReference>
<keyword evidence="8" id="KW-0175">Coiled coil</keyword>
<feature type="compositionally biased region" description="Polar residues" evidence="9">
    <location>
        <begin position="2262"/>
        <end position="2274"/>
    </location>
</feature>
<dbReference type="GO" id="GO:0005882">
    <property type="term" value="C:intermediate filament"/>
    <property type="evidence" value="ECO:0007669"/>
    <property type="project" value="TreeGrafter"/>
</dbReference>
<dbReference type="SUPFAM" id="SSF143575">
    <property type="entry name" value="GAS2 domain-like"/>
    <property type="match status" value="1"/>
</dbReference>
<dbReference type="GO" id="GO:0003779">
    <property type="term" value="F:actin binding"/>
    <property type="evidence" value="ECO:0007669"/>
    <property type="project" value="UniProtKB-KW"/>
</dbReference>
<dbReference type="InterPro" id="IPR011992">
    <property type="entry name" value="EF-hand-dom_pair"/>
</dbReference>
<dbReference type="PANTHER" id="PTHR23169">
    <property type="entry name" value="ENVOPLAKIN"/>
    <property type="match status" value="1"/>
</dbReference>
<feature type="region of interest" description="Disordered" evidence="9">
    <location>
        <begin position="504"/>
        <end position="552"/>
    </location>
</feature>
<feature type="domain" description="GAR" evidence="13">
    <location>
        <begin position="4779"/>
        <end position="4850"/>
    </location>
</feature>
<keyword evidence="10" id="KW-1133">Transmembrane helix</keyword>
<keyword evidence="5" id="KW-0106">Calcium</keyword>
<dbReference type="PROSITE" id="PS50021">
    <property type="entry name" value="CH"/>
    <property type="match status" value="2"/>
</dbReference>
<dbReference type="PANTHER" id="PTHR23169:SF23">
    <property type="entry name" value="SHORT STOP, ISOFORM H"/>
    <property type="match status" value="1"/>
</dbReference>
<dbReference type="Gene3D" id="3.30.920.20">
    <property type="entry name" value="Gas2-like domain"/>
    <property type="match status" value="1"/>
</dbReference>
<dbReference type="GO" id="GO:0005737">
    <property type="term" value="C:cytoplasm"/>
    <property type="evidence" value="ECO:0007669"/>
    <property type="project" value="TreeGrafter"/>
</dbReference>
<evidence type="ECO:0000256" key="2">
    <source>
        <dbReference type="ARBA" id="ARBA00022490"/>
    </source>
</evidence>
<feature type="coiled-coil region" evidence="8">
    <location>
        <begin position="1402"/>
        <end position="1429"/>
    </location>
</feature>
<name>A0A0V0RWP1_9BILA</name>
<dbReference type="EMBL" id="JYDL01000066">
    <property type="protein sequence ID" value="KRX18893.1"/>
    <property type="molecule type" value="Genomic_DNA"/>
</dbReference>
<dbReference type="SMART" id="SM00054">
    <property type="entry name" value="EFh"/>
    <property type="match status" value="2"/>
</dbReference>
<sequence>MYAWHDIAGNFIEKLYDNSTVEDHFQENDEKNRTLSVQNILFLDERSGQLCQATIGKWFLNETFFTLLYSYELKLSKLVPSQSIIYFRRANVSFFPFQGQIQNSPVLYFVEVRRTLNPIYIFFASTLVTNVAASIGCAVHSGCLCSSRAVALSFGASFGRALVAGFDRRSGCRLWPSSERSGNGERLNGSRRWYKVVTRMFCSNVCGLYMAAYEYWGPQPLSWLCRVCVFARPPVGPYARLVFRLDALRAFASPVAPASSRTYRFFSTKSGADILRTHFRRNRLVDMTHRGRGNAFFHMSTSFSANKNMQANDIDDSEEITAEMISNESGSTEEESMLSVLAIAKAERANIQKKAFTVWMNRLLESRSKKVNDLFVDLKDGILLLNVLELLTGKQLKPDQGLLRIHHVQNVSKVLNFLIEENVKLVNMRPEHIVDGNENMGDHFALSVEYWVWCDSNIMVYQTEELVMASNNNGTVVVNWLLFYLIYYYRHSCRSVAAQSASTTSTSSCKNSSSNINSNSSSSSSNGNGGSSSSRGGGGGGSSSSSSSSSSSGRNSAHWNAGGCFWKTGQLVGLVSHFLSAYGTGVDGSSVLAREQSDDTVRFFCHDHHRSQQQQHYHYYLLRQTDACCLLVECVWLSLYNCALFLIGFLLLFGLSAHLMYKILKSYHRKAERKHEVTCEPLTLSPQSRVAGHQQQHQQQRSTSSTVIGGGSNDSHHHHHQGNGKNGSGSLLVAAQPSSGADWRAGSGATAPQILTGGGAGGGYSESSSYETHAHYERKVQRVKKTRSDRDRSSNRRSTDRRLVKVSEPWHEVERRGGFTAKEGLLNWVQDVTSGYSGVNVQNFTTSWRDGLAFNAILHRFRPDLVKWSEVLHRMKPRERLENAFELFEKEFQVSRLLDPEDVDVSHPEEKSLTVYISMLYNALSNLEMPNFQDEVMRYRLSAREFSSWLQRAINSYQNASAHPSERLLAEIDEFRKEEMRNKHREKERLEKEYADLEEKLSNIDVFSVEHEFTPGRLNRLWEDLLDTLAARERALGRDVRVDLDELARNLNLQIGITNEKLDELLQQIEAADNNTSHDSVDLIVDGLNVLESPIEGFFHDVDVLRSCNHPQANDFYRQVFGLHQRRIAYLQRCQGCLQLLDSSYVSRTERERLCRNKTQIFTQVCDYIQWIEQRIKELSELEFSEKLSDLDNMLEKHKLDHAEIMDFRTTVEQCIARQADIPAEDTDEYCNYLSKLEGDYSQLKKLSTGRMLDLDMLTAFVRAAQLELMWIQEREVIEVTRNWSDFVNLDLSMLQNYYKQLMHEIELREAQFNDVHDQGAALLNQRHPAVEVIELYVGMMQAQWDWLLGLTQCLEVHLQDSLNLSRFLEDVSNCENWFECEIQVLTELSNRRFNYLNLDECESMLAQLKEMRAMMDRYSETLISLSERSRTLSPLWQRGERITTTILVTALCNYLEKDIVVHKDDECILIDNSDLVRWRVQFHGGVEFEAPSVIFRIPPPDTRVAVCLQRLQVLFDRMRRLWLENFHSIRFMAISDSLRKVRSWDLKQFLELDPASRDGLVSALNNDANELLAELDEDDPLSVQLRDELNAANEHFYRLIKLAQREPDPDVVENFDRKAKTLLQKLDSSWKTLMQRIADPIPRTADEWDKATDEHKAHGLQALDSEMSMIQELFRQILDPSPMQRALLEQVLSRWENLWETSKMHAESIKAVEAVLTGIVEANEILNAHERTLCLYDYMPSNLDQLRNMHAELLSVQMLLQQQQAVFDDLSSNVGKLRQHVARTRFNVADHYDINNADDDVQELTVRWENICYQVIDRLNLIESATGVLMQYQSAYENENAWLERVEKTIDDLRIDESMNPEEYQKHLDLLMAEYRNLTERTEAVEHVNREGGRFIREAKTYDSRISQYRDSIMERNPTLNFGSYSSMSGHRQVAKDLEDFNRRFSQLASVILERRNVIQVWMQSYRRRREEGMKNKIDAWINEAEQMVILFKQIHDKTIEQISQQQLTSDGLKPLSEFIWNAKFELSGMIAKAERLETSSKTFQVDCAHYLSPDGFHKLQSLQDQLAQQASFSTKLIVLIEKIDQARLVLTDAIFKSEQFSVWLAAVQSMIEKVENDADLLREMRTQIAQEYTKANAVMLPELQALIGNEAFCNSVCNCMIVETNVLRRLADPSSSSIDYSIRVGGINSGILKEKFNSTLQHLKVLCDTVTVVRDRAPFSPVLLSTEDNSVAENVDHRSTADGVKADETNDSGLKDDDNSCSSTDDASTALSVSEERNDDSLIVELVHSRNELERDLNLVNGRRRINSVDSRIESVTAQMDYIEQELDSICRLMFERSAGVVHRLLMSLQNQMVTLNKDVEFITAQSSDIVQCCSSAASGYLQLKLDNLIRRQSNLKGKFDDVSNFVIESERQVKQAITESLVWTKQMFDQLSEFDNVSPLQNELKKQISAYDVFYNDVLAKQAEFASIIARGKKLIVSEEEANVFGQSCGIEVGELETALENLLLKCRQKARHFNDSLDLVISVDRLERRLMGKVEDWENEIQLLSSTGDAKLENTHHSLAELQHQIDCEKMNVTQLQLLTERLIETTSTDHQQQMNDRCNVVLERFEMVHTSCLEKLRAVEQCRQVVSKFDSLLAEANESYADLNARLTALQDEQKSARCDLAALREIARESHDLFTQKLAELKRLCSPPSVGHDFPILHARQAKMVEQFQQKSISFENCVRNYMNKLQHVENHCATVDSAVKSALEILEEVEKALSTEQEIDSTDGTSTTIITGTGCEVLTVKKAKSLERSLSASKQKVEDCIRKCCGPLRQMHFDKEADNCQKLIDQTLARLQLTGKNLEEKCKSFQQLVADSKDVRQQLIKHLRLLKHLCSDALLNSKAAVPYDMEEIENLLLKIQETKHSSESVTSSALAIIDSSIPYMSNAVLETSMKEELETLTQALRRRVKDFSNRIESKEKQLEEARSSLTNFLENLKNMEEWLRNTELLIRDQKVFSSNPVVIESQLREQELLRKLLDDKSLFWEEISKACSPPAGSKLARDVQDIDKRFTDMKNDQESRMSVLKVAFEIACSWNNYFTVLADWLQATEARVKDIGYVTTDEDSITKQFEKLKVLEKEFEESGNHLEKVMHFGRQLQDLLCDSEAAIVGEQMSSHSNRYQKLYSAVENLSELLSEMKQGVLSLTERIDDVDSWLNDLAERLNSVPSIDDIQVDVLSKQSQQIMCIAEEISQFQIRVAKLMEFGNEMCKNMPDDEAETIQQRLELLHLRYAELSDTADERMLVLQDAFSAAWEFSAAHTTMSEWLSAVEEDLVQIDEVSICHQLELINNIESDTTEMRELMEKMATMGDKLNDFCSSEEPVEKKIKQGAVFSADLNIARDTLESHRMLQADIFSRRTRANDILLLGNKVSKLLNPDDRQFLVEKMEKLRALSDAVTDCSCSLLEHLEELVATITCFDEAYKELDAWLTSEESEVECMHLLQDDGMHDIVEVNKRIWKNISDGYIMVEKLEKYRLEVKKLACEEDAARIAKLTSQLMSRYENLKNTFKMRADVIERTQVHSGKVIYQLDGIMESLNDCKERFNSICSRISDRPELLSRQIEENMALVKDLERKQSLCHSLINGIDCDDEVKMLSDKADLIELLSTELLNIITSHTYKLHETLRVAGSFWNLYAACMEKWKPIESQLSSSESATCEALCLVDMRDQLIRMKAQFSDKQASAEGCEKLGNQLLKLVGDEFKSNVVETVRQLKTTNQRITDLLNKRDQEIEYKLTKADSMTQLSDHILIMLKNVEDQINNFQDISDQLEQLNEQFQEVLCLKDQLDAVTVLVEQLKQLCETFCSGSPVTDVSYARHAYETISSHLKLLYSIASSRHQDLEKALLQVGCAQVALDQMINWIEKTTGTVHELRCSPGDTKSVDLQLAVLRAIGNDVAAHRATVAEVTDAVTRNRQFLPDQSSEQSSIVEKVEIMQSKWDALMASIDVKLSELEYSKQETFRFLDMFVEWQVWMSDVESAISNGRHVGGLPDTAKEQLEKFQLIVADVASKKSTIDSAIVDALDYTRDNSALQSPLFAEVQAFETRWKLLQKRVEEHSQKLERALKQAIEFDSLVTECSCWQQRAEHYLNHLEPASRLKAKLKTQMEQHLIFCEEIDTRRQQMLTLDSCGTRMKYTCRRPDATLIKNQLATMLTSWSKILTRAADRSKQLDTVSRSCTSFFDQLEQLNCKFDELQDQFQQLLVQQHLSPGGSGGGGGGGFNVEHLVQALDQLSMFQCQLSALSADLDRIAAQGRQLREHAIAEEQRVIGDAVNAARDKWNGLNGALLERQARLEQALLFNGQLEEAVDVLMVWLRQAEELLGDDERVGGDVDTLLELDERLQTLRSGLQSRESSIASIRGMRHECSSTNEQRQRQQQQQQLSDSIAKKVDVMLELWDTVSRLVDQRQATLCKSRADAERLKTDCGALFEWLAQAETRARPTEQNCERRIAALEHLIEEIDSKRGSVDEVLELGRRIRAVCHPKAEKPLERCLTALEARYAQTLQMVKQRLLRLKSDLDQEKQLDVDLKLLLDWVQKMQAKIDSLQDNLPSYTPGTADVLDEQHRKIVELIERQLMFEVSLQERQREVDEATADFRTVEAEQLGLVTPGAAASRPKNARTAQLVAAWRKLWLSCINYKNLLNERLHYIIEMKQLIGFSFDNWRRRYVRWMAERKCRAVDLFKRYDCDGDGRLTCDQFRDAILNSRFKTSKAEMDLVVEAIDRNQDGFVDMTEFLHALRADSEHITDDKRITEEIAKQLNLCSCKQKYRVEEVRPGRCYRLGERLKLVRIYRSTVMVRVGGGWQTFQEFMSKNDPCRAKGRTNLELREQFILPEGGSQAVWLFRRKNIKPEKAAKLSSGTSYGPVTKIREKTERSMPMCSTGGAVAGNASSLSVAGNVSETSPAEPSSITGELASTCDAGDHSSSQANLPTNTDASGGVTSSHRSSEQEIDTAETSKRRKEQRTSSSAASSLSSLHRKNNTTTGRGRRGGRSRKNF</sequence>
<keyword evidence="3" id="KW-0597">Phosphoprotein</keyword>
<protein>
    <submittedName>
        <fullName evidence="14">Dystonin</fullName>
    </submittedName>
</protein>
<dbReference type="SUPFAM" id="SSF47576">
    <property type="entry name" value="Calponin-homology domain, CH-domain"/>
    <property type="match status" value="2"/>
</dbReference>
<evidence type="ECO:0000256" key="3">
    <source>
        <dbReference type="ARBA" id="ARBA00022553"/>
    </source>
</evidence>
<evidence type="ECO:0000256" key="10">
    <source>
        <dbReference type="SAM" id="Phobius"/>
    </source>
</evidence>
<evidence type="ECO:0000256" key="6">
    <source>
        <dbReference type="ARBA" id="ARBA00023203"/>
    </source>
</evidence>
<dbReference type="GO" id="GO:0005198">
    <property type="term" value="F:structural molecule activity"/>
    <property type="evidence" value="ECO:0007669"/>
    <property type="project" value="TreeGrafter"/>
</dbReference>
<dbReference type="Gene3D" id="1.20.58.60">
    <property type="match status" value="17"/>
</dbReference>
<dbReference type="Gene3D" id="1.10.238.10">
    <property type="entry name" value="EF-hand"/>
    <property type="match status" value="1"/>
</dbReference>
<dbReference type="Pfam" id="PF00307">
    <property type="entry name" value="CH"/>
    <property type="match status" value="2"/>
</dbReference>
<evidence type="ECO:0000256" key="8">
    <source>
        <dbReference type="SAM" id="Coils"/>
    </source>
</evidence>
<dbReference type="PROSITE" id="PS00018">
    <property type="entry name" value="EF_HAND_1"/>
    <property type="match status" value="1"/>
</dbReference>
<dbReference type="SMART" id="SM00033">
    <property type="entry name" value="CH"/>
    <property type="match status" value="2"/>
</dbReference>
<feature type="domain" description="Calponin-homology (CH)" evidence="11">
    <location>
        <begin position="350"/>
        <end position="455"/>
    </location>
</feature>
<feature type="domain" description="EF-hand" evidence="12">
    <location>
        <begin position="4713"/>
        <end position="4741"/>
    </location>
</feature>
<dbReference type="InterPro" id="IPR036534">
    <property type="entry name" value="GAR_dom_sf"/>
</dbReference>
<reference evidence="14 15" key="1">
    <citation type="submission" date="2015-01" db="EMBL/GenBank/DDBJ databases">
        <title>Evolution of Trichinella species and genotypes.</title>
        <authorList>
            <person name="Korhonen P.K."/>
            <person name="Edoardo P."/>
            <person name="Giuseppe L.R."/>
            <person name="Gasser R.B."/>
        </authorList>
    </citation>
    <scope>NUCLEOTIDE SEQUENCE [LARGE SCALE GENOMIC DNA]</scope>
    <source>
        <strain evidence="14">ISS37</strain>
    </source>
</reference>
<dbReference type="InterPro" id="IPR003108">
    <property type="entry name" value="GAR_dom"/>
</dbReference>
<keyword evidence="6" id="KW-0009">Actin-binding</keyword>
<proteinExistence type="predicted"/>
<dbReference type="InterPro" id="IPR041615">
    <property type="entry name" value="Desmoplakin_SH3"/>
</dbReference>
<dbReference type="InterPro" id="IPR036872">
    <property type="entry name" value="CH_dom_sf"/>
</dbReference>
<evidence type="ECO:0000256" key="5">
    <source>
        <dbReference type="ARBA" id="ARBA00022837"/>
    </source>
</evidence>
<feature type="compositionally biased region" description="Polar residues" evidence="9">
    <location>
        <begin position="4929"/>
        <end position="4943"/>
    </location>
</feature>
<keyword evidence="10" id="KW-0472">Membrane</keyword>
<evidence type="ECO:0000256" key="4">
    <source>
        <dbReference type="ARBA" id="ARBA00022737"/>
    </source>
</evidence>
<feature type="compositionally biased region" description="Low complexity" evidence="9">
    <location>
        <begin position="4998"/>
        <end position="5007"/>
    </location>
</feature>
<feature type="compositionally biased region" description="Low complexity" evidence="9">
    <location>
        <begin position="543"/>
        <end position="552"/>
    </location>
</feature>
<dbReference type="SMART" id="SM00243">
    <property type="entry name" value="GAS2"/>
    <property type="match status" value="1"/>
</dbReference>
<dbReference type="InterPro" id="IPR002048">
    <property type="entry name" value="EF_hand_dom"/>
</dbReference>
<dbReference type="PROSITE" id="PS00019">
    <property type="entry name" value="ACTININ_1"/>
    <property type="match status" value="1"/>
</dbReference>
<feature type="region of interest" description="Disordered" evidence="9">
    <location>
        <begin position="687"/>
        <end position="734"/>
    </location>
</feature>
<feature type="region of interest" description="Disordered" evidence="9">
    <location>
        <begin position="759"/>
        <end position="803"/>
    </location>
</feature>
<dbReference type="SUPFAM" id="SSF46966">
    <property type="entry name" value="Spectrin repeat"/>
    <property type="match status" value="16"/>
</dbReference>
<feature type="transmembrane region" description="Helical" evidence="10">
    <location>
        <begin position="635"/>
        <end position="661"/>
    </location>
</feature>
<keyword evidence="4" id="KW-0677">Repeat</keyword>
<dbReference type="InterPro" id="IPR002017">
    <property type="entry name" value="Spectrin_repeat"/>
</dbReference>
<evidence type="ECO:0000313" key="15">
    <source>
        <dbReference type="Proteomes" id="UP000054630"/>
    </source>
</evidence>
<feature type="coiled-coil region" evidence="8">
    <location>
        <begin position="3789"/>
        <end position="3816"/>
    </location>
</feature>
<feature type="compositionally biased region" description="Basic and acidic residues" evidence="9">
    <location>
        <begin position="2236"/>
        <end position="2260"/>
    </location>
</feature>
<feature type="coiled-coil region" evidence="8">
    <location>
        <begin position="1048"/>
        <end position="1075"/>
    </location>
</feature>
<evidence type="ECO:0000259" key="13">
    <source>
        <dbReference type="PROSITE" id="PS51460"/>
    </source>
</evidence>
<feature type="region of interest" description="Disordered" evidence="9">
    <location>
        <begin position="4886"/>
        <end position="4916"/>
    </location>
</feature>
<feature type="coiled-coil region" evidence="8">
    <location>
        <begin position="2638"/>
        <end position="2672"/>
    </location>
</feature>
<dbReference type="InterPro" id="IPR043197">
    <property type="entry name" value="Plakin"/>
</dbReference>
<feature type="coiled-coil region" evidence="8">
    <location>
        <begin position="2937"/>
        <end position="2982"/>
    </location>
</feature>
<dbReference type="InterPro" id="IPR001715">
    <property type="entry name" value="CH_dom"/>
</dbReference>
<keyword evidence="10" id="KW-0812">Transmembrane</keyword>
<dbReference type="CDD" id="cd00051">
    <property type="entry name" value="EFh"/>
    <property type="match status" value="1"/>
</dbReference>
<keyword evidence="15" id="KW-1185">Reference proteome</keyword>
<dbReference type="GO" id="GO:0045104">
    <property type="term" value="P:intermediate filament cytoskeleton organization"/>
    <property type="evidence" value="ECO:0007669"/>
    <property type="project" value="InterPro"/>
</dbReference>
<keyword evidence="7" id="KW-0206">Cytoskeleton</keyword>
<gene>
    <name evidence="14" type="primary">DST</name>
    <name evidence="14" type="ORF">T07_3179</name>
</gene>
<organism evidence="14 15">
    <name type="scientific">Trichinella nelsoni</name>
    <dbReference type="NCBI Taxonomy" id="6336"/>
    <lineage>
        <taxon>Eukaryota</taxon>
        <taxon>Metazoa</taxon>
        <taxon>Ecdysozoa</taxon>
        <taxon>Nematoda</taxon>
        <taxon>Enoplea</taxon>
        <taxon>Dorylaimia</taxon>
        <taxon>Trichinellida</taxon>
        <taxon>Trichinellidae</taxon>
        <taxon>Trichinella</taxon>
    </lineage>
</organism>
<dbReference type="Pfam" id="PF02187">
    <property type="entry name" value="GAS2"/>
    <property type="match status" value="1"/>
</dbReference>
<dbReference type="GO" id="GO:0008017">
    <property type="term" value="F:microtubule binding"/>
    <property type="evidence" value="ECO:0007669"/>
    <property type="project" value="InterPro"/>
</dbReference>